<evidence type="ECO:0000259" key="4">
    <source>
        <dbReference type="Pfam" id="PF00139"/>
    </source>
</evidence>
<dbReference type="Pfam" id="PF00139">
    <property type="entry name" value="Lectin_legB"/>
    <property type="match status" value="1"/>
</dbReference>
<dbReference type="Gene3D" id="2.60.120.200">
    <property type="match status" value="1"/>
</dbReference>
<dbReference type="Proteomes" id="UP001408789">
    <property type="component" value="Unassembled WGS sequence"/>
</dbReference>
<dbReference type="PANTHER" id="PTHR32401:SF49">
    <property type="entry name" value="OS10G0129200 PROTEIN"/>
    <property type="match status" value="1"/>
</dbReference>
<dbReference type="InterPro" id="IPR013320">
    <property type="entry name" value="ConA-like_dom_sf"/>
</dbReference>
<dbReference type="PANTHER" id="PTHR32401">
    <property type="entry name" value="CONCANAVALIN A-LIKE LECTIN FAMILY PROTEIN"/>
    <property type="match status" value="1"/>
</dbReference>
<gene>
    <name evidence="5" type="ORF">SSX86_005495</name>
</gene>
<sequence length="258" mass="28216">MITSFLLVFIPFVASFSFNFTNISSSNRNQDITIVGDSYVSNDGIQLTPNEIGSDRRQKAGRATYIRPLHLWDSGSGELASFSTNFTFVIDSNGGRDYGDGLAFFLAQNNSEITRGGAMGLPINATTIVATSQFVAVEFDTYPNTWDPVIRGTNTSMGDHVGISISSLTSVKSRKWLSDIAGGAVCQAWITYDSVSNNLSVSFTGFRNNRVVRQDGLVYTVDLKKELPEWVIFGFSAATGASFQKNNVRSWTFNSSDL</sequence>
<reference evidence="5 6" key="1">
    <citation type="submission" date="2024-04" db="EMBL/GenBank/DDBJ databases">
        <title>The reference genome of an endangered Asteraceae, Deinandra increscens subsp. villosa, native to the Central Coast of California.</title>
        <authorList>
            <person name="Guilliams M."/>
            <person name="Hasenstab-Lehman K."/>
            <person name="Meyer R."/>
            <person name="Mcevoy S."/>
        </authorList>
    </citation>
    <scope>NUCLEOTIDE SEQUENCE [LARGE SCALE GENOMIC DNA]</scope>
    <source>
        <tissue evidence="5">Leaf</tissue>
    </source>
</reference>
<dbReference type="AlphaFoldDB" id="A0AAP0H8J7"/>
<comment type="caution">
    <text evidence="5">The sequence shown here is derived from an EMBL/GenBank/DDBJ whole genome shotgun (WGS) entry which is preliminary data.</text>
</comment>
<evidence type="ECO:0000256" key="3">
    <source>
        <dbReference type="SAM" id="SignalP"/>
    </source>
</evidence>
<keyword evidence="3" id="KW-0732">Signal</keyword>
<dbReference type="PROSITE" id="PS00307">
    <property type="entry name" value="LECTIN_LEGUME_BETA"/>
    <property type="match status" value="1"/>
</dbReference>
<organism evidence="5 6">
    <name type="scientific">Deinandra increscens subsp. villosa</name>
    <dbReference type="NCBI Taxonomy" id="3103831"/>
    <lineage>
        <taxon>Eukaryota</taxon>
        <taxon>Viridiplantae</taxon>
        <taxon>Streptophyta</taxon>
        <taxon>Embryophyta</taxon>
        <taxon>Tracheophyta</taxon>
        <taxon>Spermatophyta</taxon>
        <taxon>Magnoliopsida</taxon>
        <taxon>eudicotyledons</taxon>
        <taxon>Gunneridae</taxon>
        <taxon>Pentapetalae</taxon>
        <taxon>asterids</taxon>
        <taxon>campanulids</taxon>
        <taxon>Asterales</taxon>
        <taxon>Asteraceae</taxon>
        <taxon>Asteroideae</taxon>
        <taxon>Heliantheae alliance</taxon>
        <taxon>Madieae</taxon>
        <taxon>Madiinae</taxon>
        <taxon>Deinandra</taxon>
    </lineage>
</organism>
<keyword evidence="6" id="KW-1185">Reference proteome</keyword>
<dbReference type="PROSITE" id="PS00308">
    <property type="entry name" value="LECTIN_LEGUME_ALPHA"/>
    <property type="match status" value="1"/>
</dbReference>
<dbReference type="InterPro" id="IPR000985">
    <property type="entry name" value="Lectin_LegA_CS"/>
</dbReference>
<keyword evidence="2" id="KW-0430">Lectin</keyword>
<feature type="domain" description="Legume lectin" evidence="4">
    <location>
        <begin position="16"/>
        <end position="256"/>
    </location>
</feature>
<feature type="chain" id="PRO_5042849927" description="Legume lectin domain-containing protein" evidence="3">
    <location>
        <begin position="16"/>
        <end position="258"/>
    </location>
</feature>
<evidence type="ECO:0000313" key="6">
    <source>
        <dbReference type="Proteomes" id="UP001408789"/>
    </source>
</evidence>
<dbReference type="InterPro" id="IPR050258">
    <property type="entry name" value="Leguminous_Lectin"/>
</dbReference>
<dbReference type="InterPro" id="IPR001220">
    <property type="entry name" value="Legume_lectin_dom"/>
</dbReference>
<evidence type="ECO:0000313" key="5">
    <source>
        <dbReference type="EMBL" id="KAK9077159.1"/>
    </source>
</evidence>
<proteinExistence type="inferred from homology"/>
<dbReference type="InterPro" id="IPR019825">
    <property type="entry name" value="Lectin_legB_Mn/Ca_BS"/>
</dbReference>
<name>A0AAP0H8J7_9ASTR</name>
<evidence type="ECO:0000256" key="1">
    <source>
        <dbReference type="ARBA" id="ARBA00007606"/>
    </source>
</evidence>
<dbReference type="PIRSF" id="PIRSF002690">
    <property type="entry name" value="L-type_lectin_plant"/>
    <property type="match status" value="1"/>
</dbReference>
<dbReference type="CDD" id="cd06899">
    <property type="entry name" value="lectin_legume_LecRK_Arcelin_ConA"/>
    <property type="match status" value="1"/>
</dbReference>
<feature type="signal peptide" evidence="3">
    <location>
        <begin position="1"/>
        <end position="15"/>
    </location>
</feature>
<dbReference type="EMBL" id="JBCNJP010000007">
    <property type="protein sequence ID" value="KAK9077159.1"/>
    <property type="molecule type" value="Genomic_DNA"/>
</dbReference>
<dbReference type="SUPFAM" id="SSF49899">
    <property type="entry name" value="Concanavalin A-like lectins/glucanases"/>
    <property type="match status" value="1"/>
</dbReference>
<evidence type="ECO:0000256" key="2">
    <source>
        <dbReference type="ARBA" id="ARBA00022734"/>
    </source>
</evidence>
<dbReference type="GO" id="GO:0030246">
    <property type="term" value="F:carbohydrate binding"/>
    <property type="evidence" value="ECO:0007669"/>
    <property type="project" value="UniProtKB-KW"/>
</dbReference>
<accession>A0AAP0H8J7</accession>
<protein>
    <recommendedName>
        <fullName evidence="4">Legume lectin domain-containing protein</fullName>
    </recommendedName>
</protein>
<dbReference type="InterPro" id="IPR016363">
    <property type="entry name" value="L-lectin"/>
</dbReference>
<comment type="similarity">
    <text evidence="1">Belongs to the leguminous lectin family.</text>
</comment>